<evidence type="ECO:0000313" key="1">
    <source>
        <dbReference type="EMBL" id="SDS24755.1"/>
    </source>
</evidence>
<keyword evidence="2" id="KW-1185">Reference proteome</keyword>
<protein>
    <submittedName>
        <fullName evidence="1">Uncharacterized protein</fullName>
    </submittedName>
</protein>
<evidence type="ECO:0000313" key="2">
    <source>
        <dbReference type="Proteomes" id="UP000243904"/>
    </source>
</evidence>
<dbReference type="EMBL" id="LT629750">
    <property type="protein sequence ID" value="SDS24755.1"/>
    <property type="molecule type" value="Genomic_DNA"/>
</dbReference>
<sequence>MRQIWFGTFVWTSKLMAIRRRLQGVQEWSAAQIELLTAADTKLTAAIVAALLSTRGNG</sequence>
<accession>A0A1H1QMW5</accession>
<organism evidence="1 2">
    <name type="scientific">Bradyrhizobium canariense</name>
    <dbReference type="NCBI Taxonomy" id="255045"/>
    <lineage>
        <taxon>Bacteria</taxon>
        <taxon>Pseudomonadati</taxon>
        <taxon>Pseudomonadota</taxon>
        <taxon>Alphaproteobacteria</taxon>
        <taxon>Hyphomicrobiales</taxon>
        <taxon>Nitrobacteraceae</taxon>
        <taxon>Bradyrhizobium</taxon>
    </lineage>
</organism>
<dbReference type="AlphaFoldDB" id="A0A1H1QMW5"/>
<gene>
    <name evidence="1" type="ORF">SAMN05444158_1463</name>
</gene>
<proteinExistence type="predicted"/>
<reference evidence="2" key="1">
    <citation type="submission" date="2016-10" db="EMBL/GenBank/DDBJ databases">
        <authorList>
            <person name="Varghese N."/>
            <person name="Submissions S."/>
        </authorList>
    </citation>
    <scope>NUCLEOTIDE SEQUENCE [LARGE SCALE GENOMIC DNA]</scope>
    <source>
        <strain evidence="2">GAS369</strain>
    </source>
</reference>
<dbReference type="Proteomes" id="UP000243904">
    <property type="component" value="Chromosome I"/>
</dbReference>
<name>A0A1H1QMW5_9BRAD</name>